<feature type="transmembrane region" description="Helical" evidence="8">
    <location>
        <begin position="148"/>
        <end position="171"/>
    </location>
</feature>
<dbReference type="AlphaFoldDB" id="A0A081BST4"/>
<keyword evidence="12" id="KW-1185">Reference proteome</keyword>
<evidence type="ECO:0000256" key="7">
    <source>
        <dbReference type="ARBA" id="ARBA00023136"/>
    </source>
</evidence>
<feature type="transmembrane region" description="Helical" evidence="8">
    <location>
        <begin position="112"/>
        <end position="136"/>
    </location>
</feature>
<sequence>MAHTHAEPSTSTTSLFVTVLLNLLITVVEIVGGILSGSLSLISDALHNLSDGVAIIITYIAMKLSARPNTERYTFGLKRAEILAAILNSATLIGIGAFLFEEAYHRFRAPEPIAGGLMIAVALTGLVANVIGTLLLRQGSQQNMNIRAAYLHLFSDAISSVAVIIGGLAIYFFDIAWIDPLLTVIIAAYIIYESFAIVREAVNVLLMGAPSDISLPQVQQALETVPGVQNIHHVHVWRMNDQDIHFEAHVDVADMPVSQCQQIARQIEEKLHELHEITHVTLQFECNACSVKGLVYNHQ</sequence>
<feature type="domain" description="Cation efflux protein transmembrane" evidence="9">
    <location>
        <begin position="15"/>
        <end position="206"/>
    </location>
</feature>
<reference evidence="11" key="1">
    <citation type="journal article" date="2015" name="PeerJ">
        <title>First genomic representation of candidate bacterial phylum KSB3 points to enhanced environmental sensing as a trigger of wastewater bulking.</title>
        <authorList>
            <person name="Sekiguchi Y."/>
            <person name="Ohashi A."/>
            <person name="Parks D.H."/>
            <person name="Yamauchi T."/>
            <person name="Tyson G.W."/>
            <person name="Hugenholtz P."/>
        </authorList>
    </citation>
    <scope>NUCLEOTIDE SEQUENCE [LARGE SCALE GENOMIC DNA]</scope>
</reference>
<accession>A0A081BST4</accession>
<dbReference type="InterPro" id="IPR027469">
    <property type="entry name" value="Cation_efflux_TMD_sf"/>
</dbReference>
<dbReference type="NCBIfam" id="TIGR01297">
    <property type="entry name" value="CDF"/>
    <property type="match status" value="1"/>
</dbReference>
<evidence type="ECO:0000313" key="12">
    <source>
        <dbReference type="Proteomes" id="UP000030700"/>
    </source>
</evidence>
<dbReference type="GO" id="GO:0005385">
    <property type="term" value="F:zinc ion transmembrane transporter activity"/>
    <property type="evidence" value="ECO:0007669"/>
    <property type="project" value="TreeGrafter"/>
</dbReference>
<dbReference type="GO" id="GO:0005886">
    <property type="term" value="C:plasma membrane"/>
    <property type="evidence" value="ECO:0007669"/>
    <property type="project" value="TreeGrafter"/>
</dbReference>
<dbReference type="EMBL" id="DF820461">
    <property type="protein sequence ID" value="GAK54465.1"/>
    <property type="molecule type" value="Genomic_DNA"/>
</dbReference>
<name>A0A081BST4_9BACT</name>
<dbReference type="InterPro" id="IPR050681">
    <property type="entry name" value="CDF/SLC30A"/>
</dbReference>
<dbReference type="Pfam" id="PF16916">
    <property type="entry name" value="ZT_dimer"/>
    <property type="match status" value="1"/>
</dbReference>
<protein>
    <submittedName>
        <fullName evidence="11">Cation diffusion facilitator family transporter</fullName>
    </submittedName>
</protein>
<evidence type="ECO:0000313" key="11">
    <source>
        <dbReference type="EMBL" id="GAK54465.1"/>
    </source>
</evidence>
<dbReference type="STRING" id="1499966.U14_05750"/>
<dbReference type="InterPro" id="IPR058533">
    <property type="entry name" value="Cation_efflux_TM"/>
</dbReference>
<organism evidence="11">
    <name type="scientific">Candidatus Moduliflexus flocculans</name>
    <dbReference type="NCBI Taxonomy" id="1499966"/>
    <lineage>
        <taxon>Bacteria</taxon>
        <taxon>Candidatus Moduliflexota</taxon>
        <taxon>Candidatus Moduliflexia</taxon>
        <taxon>Candidatus Moduliflexales</taxon>
        <taxon>Candidatus Moduliflexaceae</taxon>
    </lineage>
</organism>
<dbReference type="HOGENOM" id="CLU_013430_0_0_0"/>
<keyword evidence="3" id="KW-0813">Transport</keyword>
<dbReference type="InterPro" id="IPR027470">
    <property type="entry name" value="Cation_efflux_CTD"/>
</dbReference>
<keyword evidence="5 8" id="KW-1133">Transmembrane helix</keyword>
<dbReference type="InterPro" id="IPR002524">
    <property type="entry name" value="Cation_efflux"/>
</dbReference>
<feature type="transmembrane region" description="Helical" evidence="8">
    <location>
        <begin position="41"/>
        <end position="61"/>
    </location>
</feature>
<dbReference type="Gene3D" id="3.30.70.1350">
    <property type="entry name" value="Cation efflux protein, cytoplasmic domain"/>
    <property type="match status" value="1"/>
</dbReference>
<keyword evidence="7 8" id="KW-0472">Membrane</keyword>
<dbReference type="Gene3D" id="1.20.1510.10">
    <property type="entry name" value="Cation efflux protein transmembrane domain"/>
    <property type="match status" value="1"/>
</dbReference>
<evidence type="ECO:0000256" key="5">
    <source>
        <dbReference type="ARBA" id="ARBA00022989"/>
    </source>
</evidence>
<comment type="similarity">
    <text evidence="2">Belongs to the cation diffusion facilitator (CDF) transporter (TC 2.A.4) family. SLC30A subfamily.</text>
</comment>
<evidence type="ECO:0000256" key="2">
    <source>
        <dbReference type="ARBA" id="ARBA00008873"/>
    </source>
</evidence>
<keyword evidence="4 8" id="KW-0812">Transmembrane</keyword>
<dbReference type="Proteomes" id="UP000030700">
    <property type="component" value="Unassembled WGS sequence"/>
</dbReference>
<evidence type="ECO:0000256" key="8">
    <source>
        <dbReference type="SAM" id="Phobius"/>
    </source>
</evidence>
<evidence type="ECO:0000256" key="3">
    <source>
        <dbReference type="ARBA" id="ARBA00022448"/>
    </source>
</evidence>
<dbReference type="SUPFAM" id="SSF161111">
    <property type="entry name" value="Cation efflux protein transmembrane domain-like"/>
    <property type="match status" value="1"/>
</dbReference>
<evidence type="ECO:0000256" key="1">
    <source>
        <dbReference type="ARBA" id="ARBA00004141"/>
    </source>
</evidence>
<feature type="transmembrane region" description="Helical" evidence="8">
    <location>
        <begin position="12"/>
        <end position="35"/>
    </location>
</feature>
<comment type="subcellular location">
    <subcellularLocation>
        <location evidence="1">Membrane</location>
        <topology evidence="1">Multi-pass membrane protein</topology>
    </subcellularLocation>
</comment>
<evidence type="ECO:0000256" key="4">
    <source>
        <dbReference type="ARBA" id="ARBA00022692"/>
    </source>
</evidence>
<dbReference type="PANTHER" id="PTHR11562:SF17">
    <property type="entry name" value="RE54080P-RELATED"/>
    <property type="match status" value="1"/>
</dbReference>
<dbReference type="Pfam" id="PF01545">
    <property type="entry name" value="Cation_efflux"/>
    <property type="match status" value="1"/>
</dbReference>
<feature type="transmembrane region" description="Helical" evidence="8">
    <location>
        <begin position="177"/>
        <end position="198"/>
    </location>
</feature>
<feature type="transmembrane region" description="Helical" evidence="8">
    <location>
        <begin position="82"/>
        <end position="100"/>
    </location>
</feature>
<proteinExistence type="inferred from homology"/>
<evidence type="ECO:0000259" key="10">
    <source>
        <dbReference type="Pfam" id="PF16916"/>
    </source>
</evidence>
<evidence type="ECO:0000256" key="6">
    <source>
        <dbReference type="ARBA" id="ARBA00023065"/>
    </source>
</evidence>
<feature type="domain" description="Cation efflux protein cytoplasmic" evidence="10">
    <location>
        <begin position="210"/>
        <end position="285"/>
    </location>
</feature>
<dbReference type="InterPro" id="IPR036837">
    <property type="entry name" value="Cation_efflux_CTD_sf"/>
</dbReference>
<dbReference type="PANTHER" id="PTHR11562">
    <property type="entry name" value="CATION EFFLUX PROTEIN/ ZINC TRANSPORTER"/>
    <property type="match status" value="1"/>
</dbReference>
<dbReference type="SUPFAM" id="SSF160240">
    <property type="entry name" value="Cation efflux protein cytoplasmic domain-like"/>
    <property type="match status" value="1"/>
</dbReference>
<gene>
    <name evidence="11" type="ORF">U14_05750</name>
</gene>
<evidence type="ECO:0000259" key="9">
    <source>
        <dbReference type="Pfam" id="PF01545"/>
    </source>
</evidence>
<keyword evidence="6" id="KW-0406">Ion transport</keyword>